<organism evidence="11 12">
    <name type="scientific">Plasmodium coatneyi</name>
    <dbReference type="NCBI Taxonomy" id="208452"/>
    <lineage>
        <taxon>Eukaryota</taxon>
        <taxon>Sar</taxon>
        <taxon>Alveolata</taxon>
        <taxon>Apicomplexa</taxon>
        <taxon>Aconoidasida</taxon>
        <taxon>Haemosporida</taxon>
        <taxon>Plasmodiidae</taxon>
        <taxon>Plasmodium</taxon>
    </lineage>
</organism>
<feature type="domain" description="CCR4-NOT transcription complex subunit 1" evidence="8">
    <location>
        <begin position="1002"/>
        <end position="1147"/>
    </location>
</feature>
<sequence>MNNNFNINVQVDNAFLSEHEVEVNGYFAKLYTGEITVDTMIDIMKSLSCSPKGSKNNDVYKSMLLILFNECRFFPKYPSEELDTTAQLFGKLVKHNLLLSYGNTLAVALKCILEAFNKGNDSKMFNFGITALEQFEDSLICYPSFLSSLIAVTTLRQYNPQYVIHCSNLLNTLPEHFRSLPYIDASTILKIKHLAEIGANSSTTDAHISQASNDDVKNISTHNTNNLKNVNNLISSMGITMATSGPVDNATVSNILTGGSTSTSNNNNSAIANALNNMLKGNSANITNDSVLSYISDILPSNSSLVQQHPHLQSNPHTLASTDHAFKNKNINDNLNGNFNVSINSFSSPVKNQNISTNVNLLNGDKASTPFSAMNQLYANRSYVSPNGSNPINQILTTQGNPFNLGGREIVSLSNASILSEHAGGEIGMSNVVDGSKYANTPEGIKHPNVNLHGDKGDGTSMSIGKNLLSENPLSSRDKEEQLCQIIESFYDRVQVKLPPNLSLSNIGGFGLGQIECLMDNTDLTKNIIVPSPLIIGEVFSIFNTLCSFNIDEKIKILKEVMQPEHYNWLAFYIVKSRASKEVNLHEVFLEFIDKLSYPMLIDTIINMTYDCILILFKYINELKEVSAFKTVLKNLGSWLGFITLGRNRPLKSKILDLKLVLFEAYEKECLVCILPMVCRILESIKLSKNFKPPNPWTTTMLCLLTEIHELPNVKTYTIFEVEILFKNLALDIHSFQNKTTLLSKRSVSQNRKSELLMQKGDNNSQDNSTSLPVSEDLKNLPRREGLTTLINSHIGRVEGGLTLNPSLEELQNAANITARDVPSSVTNNALPNARFIPEKMEYTMLNNNLPNYNVDYVDSEWSKDDGDRVDALTNDMTLVSTFPPPDINLINASYHRKVADSGGQNINTMNEQHAPNVSYPTSASYIGNSNYYGNNADYYENNNDYYDGTANYYNSNDNMDNRDISIDNNLINNKINSSKFLQSLNSAVIISPSIALFQIQPGLKSLVTIAFYQAIREIIAAILDRSVAISCITTREIVCKDFCLEKDETLIRKAAHIMISSLAGSLALVTCKEPLRISLTHHLRHWLEKTSTKDCNDQVLIEQVVQILSADNLELGCSLVEQAVIEKAIKDINEALEPTLLSRQVAKENRIALNDPIHLMNTKRMQLEMAHHLKLGSPVTNNQLQIYKDFLNIAPLKKLHAAAKALTKIYTKVNDVNVDNNQQGGGTLMHALFANSNLQKKEEKMDYPKNMNEDKRTVNEPPIGMPKGDPTVTRNTNTDYSTNGGIKTEQSVNIEKRNANENTTPQCNSPSASALATNPQLHKILNKLELATNQLKDAVKDILILPPILFNINKEKPCENINKISLHILYSLSVDGSIFNLIKSIPEIASLTQHKDETIISYSNRIYKFLFEIIPPNSNKTPWVYRSNDPSGIYLEVFLCILEKLKKKCPPLKEHITNIIMSDHSTAPSNENSPSCGKSPFSASNLVTEKESDDVTKLGSEFSSPTNSNSNKGGHQSKDESEAKSHHNGMHKLNANVIAGFIRYNLVDMQKYKNYLVRQLSTDMYNINANAEFVILLLRNILIDFQIFRYKDFENIFIILNNLKEQNILSNKIIFFNDSPPIDINVAIEMLTQEAKKIQGKKGAVIFSDLLHVYEEYLKSDDENDEHDEEQNQNVPRGVNTDQMMLPMGMDRSVTDAEGKKGQVENGINSQLAQGERGAKREDDLYYSNETPNGREAEQNTFELKCTRTNNNSHLNEIKKSELLKNPLEYFKRDYNQLSEDLLSTIIDDHHFDQIQDELKSVDNFGLLDMEGVKMHTGEDVHLREKGEKTKSALSTRTSTNNKSNVHTIAISKTNQGNRSNALLCQSKRQTKREYRKNLKILMNPEYITTLTQIIDFCLNTDWNILQKRKNKKYFKDKGVGGIRIVPKPQKIPKQHEQIISIFFFQWIKLINLKNVDNPNQSYVKFFQNISNQGLLRIDNNTDNFFAVCIYKAVEGGTCISTINVLDNANRSNGNNESDYLDATNCAQQNNDNSLTSQRREFPNGGSHPIQGGPQKGTIINRKEYASPMEKLKPKNAEEGTQQFDKNGRQEEQTTSDEKNNSSSKCSQVSDDNYSYTESTNLTFYSNISNYGQSFSDDEEEFFLDPLSKKQRMAKQMQLKKNEMLRNLSSAINGSTDVDFVPNSEKEFNKSDTHFEMRRRNNDGSENLMASHLEDGYKDGSQVESDREDETEEVEDEMDEVLYDDDEYDEVEEEEAQLDEFEADDMEDDENDEEEEIEDDEDDQDDGEEDDVVVLNDEEGETQIESDEEDETDTEEEDADGTDEEDATQVEDGDHGSDCYEMEEEEQQQWEQLEEDKEEADVVETSSDEADVEDTHNNDESDDEDVYHYHCDLRNGYACVEPVRMEGNSQLDDAIDTLSLDGLAKMIICMMKLVDTQQISPFILFQKVMNVFCRIVVRESRRNKKNFNQRPYFRLFLSILVEINKNEKYFEQSYNKLILALGYYLCILNPLRVPTFVFAWLELISHKLFLPKILKTSKGWCIYNKLLIYLLEFLYVFLKNAYLTPPIKILYRATLRMLLILLHDFPEFLCVYNFSFCNSIPLNCVQLRNLVLSAFPRNLKLPHPFYPNLKVDLLPEMKIVPVILNNFTFILIDYNIKKYIDDYFVTRNVTCLKKIHKKLLVKNKMKALYLKTKYNIALINALVLYIGMSLPSQILMIDKVSESHPALEIILHLTYTLDMEGRYYLLSSIANHLRYPNAHTHYFSCLLLWIFNISKMEIVNEQITGILLERLIVHRPHPWGLLITFIELIKNPIFKFWQCSFVHVNPEVEKLFQSIAHSCLVNQMEHFSGVNGINGINGVNTIRADDPFNGPNQGTTHANIHITGDVNPINARNFPPSNDRINANLKRFTLPNEPHSNKIMFNAQHNQGSSTTSSITNRYTQKNEHTVNGNIGINNHFAHSSNDDLFRKAMSGDHLNGYTTKGNVYPSAFEQPPRVHPNMLRSYINYNDTNAVDTENCSIPNNRVVQGNHSFSGYSIPPYVVAESNARNDFYHPQNLQHLLGKSHKIVDINGQSDFAEMQRGFPNGSLSTNEGARNAPLVRGIHAVMGGGTNLGLHANFHPSRNLISNNMSLNSHNHNLDNLINLTNYDMKNVSSNVNHGGN</sequence>
<keyword evidence="4" id="KW-0804">Transcription</keyword>
<feature type="domain" description="CCR4-NOT transcription complex subunit 1 TTP binding" evidence="10">
    <location>
        <begin position="7"/>
        <end position="163"/>
    </location>
</feature>
<dbReference type="InterPro" id="IPR032193">
    <property type="entry name" value="CNOT1_TTP_bind"/>
</dbReference>
<evidence type="ECO:0000313" key="11">
    <source>
        <dbReference type="EMBL" id="ANQ08345.1"/>
    </source>
</evidence>
<feature type="compositionally biased region" description="Basic and acidic residues" evidence="6">
    <location>
        <begin position="2062"/>
        <end position="2079"/>
    </location>
</feature>
<dbReference type="GO" id="GO:0005634">
    <property type="term" value="C:nucleus"/>
    <property type="evidence" value="ECO:0007669"/>
    <property type="project" value="UniProtKB-SubCell"/>
</dbReference>
<feature type="domain" description="CCR4-NOT transcription complex subunit 1 CAF1-binding" evidence="9">
    <location>
        <begin position="535"/>
        <end position="749"/>
    </location>
</feature>
<dbReference type="Gene3D" id="1.25.40.790">
    <property type="match status" value="2"/>
</dbReference>
<dbReference type="VEuPathDB" id="PlasmoDB:PCOAH_00023590"/>
<evidence type="ECO:0000259" key="7">
    <source>
        <dbReference type="Pfam" id="PF04054"/>
    </source>
</evidence>
<dbReference type="InterPro" id="IPR040398">
    <property type="entry name" value="Not1"/>
</dbReference>
<dbReference type="KEGG" id="pcot:PCOAH_00023590"/>
<name>A0A1B1E0C3_9APIC</name>
<evidence type="ECO:0000256" key="2">
    <source>
        <dbReference type="ARBA" id="ARBA00022491"/>
    </source>
</evidence>
<protein>
    <recommendedName>
        <fullName evidence="13">CCR4-NOT transcription complex subunit 1</fullName>
    </recommendedName>
</protein>
<dbReference type="Gene3D" id="1.25.40.840">
    <property type="entry name" value="CCR4-NOT transcription complex subunit 1 TTP binding domain"/>
    <property type="match status" value="1"/>
</dbReference>
<dbReference type="Gene3D" id="1.25.40.180">
    <property type="match status" value="1"/>
</dbReference>
<keyword evidence="5" id="KW-0539">Nucleus</keyword>
<feature type="compositionally biased region" description="Polar residues" evidence="6">
    <location>
        <begin position="2102"/>
        <end position="2113"/>
    </location>
</feature>
<evidence type="ECO:0000256" key="1">
    <source>
        <dbReference type="ARBA" id="ARBA00004123"/>
    </source>
</evidence>
<dbReference type="GO" id="GO:0017148">
    <property type="term" value="P:negative regulation of translation"/>
    <property type="evidence" value="ECO:0007669"/>
    <property type="project" value="InterPro"/>
</dbReference>
<dbReference type="GeneID" id="30909087"/>
<dbReference type="InterPro" id="IPR007196">
    <property type="entry name" value="CCR4-Not_Not1_C"/>
</dbReference>
<dbReference type="InterPro" id="IPR032191">
    <property type="entry name" value="CNOT1_CAF1_bind"/>
</dbReference>
<feature type="compositionally biased region" description="Acidic residues" evidence="6">
    <location>
        <begin position="1663"/>
        <end position="1672"/>
    </location>
</feature>
<feature type="region of interest" description="Disordered" evidence="6">
    <location>
        <begin position="2177"/>
        <end position="2385"/>
    </location>
</feature>
<dbReference type="GO" id="GO:0060090">
    <property type="term" value="F:molecular adaptor activity"/>
    <property type="evidence" value="ECO:0007669"/>
    <property type="project" value="TreeGrafter"/>
</dbReference>
<feature type="region of interest" description="Disordered" evidence="6">
    <location>
        <begin position="2028"/>
        <end position="2113"/>
    </location>
</feature>
<feature type="compositionally biased region" description="Polar residues" evidence="6">
    <location>
        <begin position="761"/>
        <end position="773"/>
    </location>
</feature>
<feature type="compositionally biased region" description="Basic and acidic residues" evidence="6">
    <location>
        <begin position="1243"/>
        <end position="1259"/>
    </location>
</feature>
<evidence type="ECO:0000256" key="3">
    <source>
        <dbReference type="ARBA" id="ARBA00023015"/>
    </source>
</evidence>
<evidence type="ECO:0000259" key="8">
    <source>
        <dbReference type="Pfam" id="PF12842"/>
    </source>
</evidence>
<feature type="compositionally biased region" description="Basic and acidic residues" evidence="6">
    <location>
        <begin position="1517"/>
        <end position="1526"/>
    </location>
</feature>
<accession>A0A1B1E0C3</accession>
<feature type="domain" description="CCR4-Not complex component Not1 C-terminal" evidence="7">
    <location>
        <begin position="2481"/>
        <end position="2836"/>
    </location>
</feature>
<feature type="compositionally biased region" description="Acidic residues" evidence="6">
    <location>
        <begin position="2341"/>
        <end position="2373"/>
    </location>
</feature>
<dbReference type="Proteomes" id="UP000092716">
    <property type="component" value="Chromosome 9"/>
</dbReference>
<feature type="region of interest" description="Disordered" evidence="6">
    <location>
        <begin position="1662"/>
        <end position="1685"/>
    </location>
</feature>
<evidence type="ECO:0000259" key="10">
    <source>
        <dbReference type="Pfam" id="PF16417"/>
    </source>
</evidence>
<gene>
    <name evidence="11" type="ORF">PCOAH_00023590</name>
</gene>
<feature type="compositionally biased region" description="Polar residues" evidence="6">
    <location>
        <begin position="1273"/>
        <end position="1286"/>
    </location>
</feature>
<evidence type="ECO:0000259" key="9">
    <source>
        <dbReference type="Pfam" id="PF16415"/>
    </source>
</evidence>
<dbReference type="RefSeq" id="XP_019915040.1">
    <property type="nucleotide sequence ID" value="XM_020059164.1"/>
</dbReference>
<comment type="subcellular location">
    <subcellularLocation>
        <location evidence="1">Nucleus</location>
    </subcellularLocation>
</comment>
<feature type="region of interest" description="Disordered" evidence="6">
    <location>
        <begin position="1243"/>
        <end position="1286"/>
    </location>
</feature>
<dbReference type="Pfam" id="PF16417">
    <property type="entry name" value="CNOT1_TTP_bind"/>
    <property type="match status" value="1"/>
</dbReference>
<feature type="compositionally biased region" description="Polar residues" evidence="6">
    <location>
        <begin position="1502"/>
        <end position="1515"/>
    </location>
</feature>
<feature type="compositionally biased region" description="Basic and acidic residues" evidence="6">
    <location>
        <begin position="2185"/>
        <end position="2204"/>
    </location>
</feature>
<keyword evidence="3" id="KW-0805">Transcription regulation</keyword>
<dbReference type="Gene3D" id="1.25.40.800">
    <property type="match status" value="1"/>
</dbReference>
<dbReference type="InterPro" id="IPR024557">
    <property type="entry name" value="CNOT1_dom_4"/>
</dbReference>
<feature type="region of interest" description="Disordered" evidence="6">
    <location>
        <begin position="1465"/>
        <end position="1484"/>
    </location>
</feature>
<dbReference type="OrthoDB" id="1933107at2759"/>
<keyword evidence="2" id="KW-0678">Repressor</keyword>
<dbReference type="GO" id="GO:0000932">
    <property type="term" value="C:P-body"/>
    <property type="evidence" value="ECO:0007669"/>
    <property type="project" value="TreeGrafter"/>
</dbReference>
<feature type="region of interest" description="Disordered" evidence="6">
    <location>
        <begin position="757"/>
        <end position="776"/>
    </location>
</feature>
<feature type="compositionally biased region" description="Acidic residues" evidence="6">
    <location>
        <begin position="2227"/>
        <end position="2332"/>
    </location>
</feature>
<keyword evidence="12" id="KW-1185">Reference proteome</keyword>
<dbReference type="EMBL" id="CP016247">
    <property type="protein sequence ID" value="ANQ08345.1"/>
    <property type="molecule type" value="Genomic_DNA"/>
</dbReference>
<reference evidence="12" key="1">
    <citation type="submission" date="2016-06" db="EMBL/GenBank/DDBJ databases">
        <title>First high quality genome sequence of Plasmodium coatneyi using continuous long reads from single molecule, real-time sequencing.</title>
        <authorList>
            <person name="Chien J.-T."/>
            <person name="Pakala S.B."/>
            <person name="Geraldo J.A."/>
            <person name="Lapp S.A."/>
            <person name="Barnwell J.W."/>
            <person name="Kissinger J.C."/>
            <person name="Galinski M.R."/>
            <person name="Humphrey J.C."/>
        </authorList>
    </citation>
    <scope>NUCLEOTIDE SEQUENCE [LARGE SCALE GENOMIC DNA]</scope>
    <source>
        <strain evidence="12">Hackeri</strain>
    </source>
</reference>
<dbReference type="Pfam" id="PF12842">
    <property type="entry name" value="DUF3819"/>
    <property type="match status" value="1"/>
</dbReference>
<dbReference type="GO" id="GO:0030015">
    <property type="term" value="C:CCR4-NOT core complex"/>
    <property type="evidence" value="ECO:0007669"/>
    <property type="project" value="InterPro"/>
</dbReference>
<dbReference type="PANTHER" id="PTHR13162">
    <property type="entry name" value="CCR4-NOT TRANSCRIPTION COMPLEX"/>
    <property type="match status" value="1"/>
</dbReference>
<dbReference type="PANTHER" id="PTHR13162:SF8">
    <property type="entry name" value="CCR4-NOT TRANSCRIPTION COMPLEX SUBUNIT 1"/>
    <property type="match status" value="1"/>
</dbReference>
<feature type="region of interest" description="Disordered" evidence="6">
    <location>
        <begin position="1498"/>
        <end position="1528"/>
    </location>
</feature>
<evidence type="ECO:0000256" key="6">
    <source>
        <dbReference type="SAM" id="MobiDB-lite"/>
    </source>
</evidence>
<feature type="region of interest" description="Disordered" evidence="6">
    <location>
        <begin position="1697"/>
        <end position="1740"/>
    </location>
</feature>
<feature type="compositionally biased region" description="Basic and acidic residues" evidence="6">
    <location>
        <begin position="2087"/>
        <end position="2101"/>
    </location>
</feature>
<evidence type="ECO:0000313" key="12">
    <source>
        <dbReference type="Proteomes" id="UP000092716"/>
    </source>
</evidence>
<dbReference type="Pfam" id="PF04054">
    <property type="entry name" value="Not1"/>
    <property type="match status" value="1"/>
</dbReference>
<dbReference type="Pfam" id="PF16415">
    <property type="entry name" value="CNOT1_CAF1_bind"/>
    <property type="match status" value="1"/>
</dbReference>
<evidence type="ECO:0008006" key="13">
    <source>
        <dbReference type="Google" id="ProtNLM"/>
    </source>
</evidence>
<feature type="compositionally biased region" description="Polar residues" evidence="6">
    <location>
        <begin position="2028"/>
        <end position="2038"/>
    </location>
</feature>
<dbReference type="FunFam" id="1.25.40.800:FF:000003">
    <property type="entry name" value="CCR4-NOT transcription complex subunit 1,putative"/>
    <property type="match status" value="1"/>
</dbReference>
<dbReference type="GO" id="GO:0000288">
    <property type="term" value="P:nuclear-transcribed mRNA catabolic process, deadenylation-dependent decay"/>
    <property type="evidence" value="ECO:0007669"/>
    <property type="project" value="TreeGrafter"/>
</dbReference>
<proteinExistence type="predicted"/>
<dbReference type="InterPro" id="IPR038535">
    <property type="entry name" value="CNOT1_TTP_bind_sf"/>
</dbReference>
<evidence type="ECO:0000256" key="5">
    <source>
        <dbReference type="ARBA" id="ARBA00023242"/>
    </source>
</evidence>
<evidence type="ECO:0000256" key="4">
    <source>
        <dbReference type="ARBA" id="ARBA00023163"/>
    </source>
</evidence>